<proteinExistence type="inferred from homology"/>
<dbReference type="STRING" id="29760.F6I6H9"/>
<evidence type="ECO:0000256" key="1">
    <source>
        <dbReference type="ARBA" id="ARBA00006484"/>
    </source>
</evidence>
<evidence type="ECO:0000313" key="5">
    <source>
        <dbReference type="Proteomes" id="UP000009183"/>
    </source>
</evidence>
<dbReference type="Proteomes" id="UP000009183">
    <property type="component" value="Chromosome 15"/>
</dbReference>
<keyword evidence="2" id="KW-0521">NADP</keyword>
<dbReference type="PANTHER" id="PTHR43490:SF126">
    <property type="entry name" value="(+)-NEOMENTHOL DEHYDROGENASE-RELATED"/>
    <property type="match status" value="1"/>
</dbReference>
<dbReference type="HOGENOM" id="CLU_812363_0_0_1"/>
<reference evidence="5" key="1">
    <citation type="journal article" date="2007" name="Nature">
        <title>The grapevine genome sequence suggests ancestral hexaploidization in major angiosperm phyla.</title>
        <authorList>
            <consortium name="The French-Italian Public Consortium for Grapevine Genome Characterization."/>
            <person name="Jaillon O."/>
            <person name="Aury J.-M."/>
            <person name="Noel B."/>
            <person name="Policriti A."/>
            <person name="Clepet C."/>
            <person name="Casagrande A."/>
            <person name="Choisne N."/>
            <person name="Aubourg S."/>
            <person name="Vitulo N."/>
            <person name="Jubin C."/>
            <person name="Vezzi A."/>
            <person name="Legeai F."/>
            <person name="Hugueney P."/>
            <person name="Dasilva C."/>
            <person name="Horner D."/>
            <person name="Mica E."/>
            <person name="Jublot D."/>
            <person name="Poulain J."/>
            <person name="Bruyere C."/>
            <person name="Billault A."/>
            <person name="Segurens B."/>
            <person name="Gouyvenoux M."/>
            <person name="Ugarte E."/>
            <person name="Cattonaro F."/>
            <person name="Anthouard V."/>
            <person name="Vico V."/>
            <person name="Del Fabbro C."/>
            <person name="Alaux M."/>
            <person name="Di Gaspero G."/>
            <person name="Dumas V."/>
            <person name="Felice N."/>
            <person name="Paillard S."/>
            <person name="Juman I."/>
            <person name="Moroldo M."/>
            <person name="Scalabrin S."/>
            <person name="Canaguier A."/>
            <person name="Le Clainche I."/>
            <person name="Malacrida G."/>
            <person name="Durand E."/>
            <person name="Pesole G."/>
            <person name="Laucou V."/>
            <person name="Chatelet P."/>
            <person name="Merdinoglu D."/>
            <person name="Delledonne M."/>
            <person name="Pezzotti M."/>
            <person name="Lecharny A."/>
            <person name="Scarpelli C."/>
            <person name="Artiguenave F."/>
            <person name="Pe M.E."/>
            <person name="Valle G."/>
            <person name="Morgante M."/>
            <person name="Caboche M."/>
            <person name="Adam-Blondon A.-F."/>
            <person name="Weissenbach J."/>
            <person name="Quetier F."/>
            <person name="Wincker P."/>
        </authorList>
    </citation>
    <scope>NUCLEOTIDE SEQUENCE [LARGE SCALE GENOMIC DNA]</scope>
    <source>
        <strain evidence="5">cv. Pinot noir / PN40024</strain>
    </source>
</reference>
<protein>
    <recommendedName>
        <fullName evidence="6">(+)-neomenthol dehydrogenase</fullName>
    </recommendedName>
</protein>
<gene>
    <name evidence="4" type="ordered locus">VIT_15s0046g03530</name>
</gene>
<dbReference type="eggNOG" id="KOG1208">
    <property type="taxonomic scope" value="Eukaryota"/>
</dbReference>
<dbReference type="InterPro" id="IPR002347">
    <property type="entry name" value="SDR_fam"/>
</dbReference>
<evidence type="ECO:0000256" key="3">
    <source>
        <dbReference type="ARBA" id="ARBA00023002"/>
    </source>
</evidence>
<evidence type="ECO:0008006" key="6">
    <source>
        <dbReference type="Google" id="ProtNLM"/>
    </source>
</evidence>
<dbReference type="SUPFAM" id="SSF51735">
    <property type="entry name" value="NAD(P)-binding Rossmann-fold domains"/>
    <property type="match status" value="2"/>
</dbReference>
<accession>F6I6H9</accession>
<dbReference type="InterPro" id="IPR036291">
    <property type="entry name" value="NAD(P)-bd_dom_sf"/>
</dbReference>
<comment type="similarity">
    <text evidence="1">Belongs to the short-chain dehydrogenases/reductases (SDR) family.</text>
</comment>
<sequence length="342" mass="37407">MWNSGQVNNAGITGAVVTDPDEECLKINYYGPKRMIEALIPLLQLSDSPRIVNVSSTVGKLQHIPNEWAKEVFSGAENRIEERVDEVLNEFLKDFKGANVTIYNFRNLYNLGLLIFAIQIDLPSSKAALGNFYINCVSPDYVKTDMNYNAGLLTVEEGAESTVRLAMLPDGGPSGQFFLEKEVLAVVTEYIEETGWKYVGSSLLCANGVTVVLTARDEKRGVEALENLKESDLSHVIYHQLDVTDPASVDSLADFIKTQFGGLDILTNNTGIMGMIITDPDALVSGKAVIKITIWLKHVSKVNYSGAQKVIGAFIPLLQLSDSPRIVNISSSTGNLKNNADE</sequence>
<dbReference type="EMBL" id="FN596755">
    <property type="protein sequence ID" value="CCB62372.1"/>
    <property type="molecule type" value="Genomic_DNA"/>
</dbReference>
<organism evidence="4 5">
    <name type="scientific">Vitis vinifera</name>
    <name type="common">Grape</name>
    <dbReference type="NCBI Taxonomy" id="29760"/>
    <lineage>
        <taxon>Eukaryota</taxon>
        <taxon>Viridiplantae</taxon>
        <taxon>Streptophyta</taxon>
        <taxon>Embryophyta</taxon>
        <taxon>Tracheophyta</taxon>
        <taxon>Spermatophyta</taxon>
        <taxon>Magnoliopsida</taxon>
        <taxon>eudicotyledons</taxon>
        <taxon>Gunneridae</taxon>
        <taxon>Pentapetalae</taxon>
        <taxon>rosids</taxon>
        <taxon>Vitales</taxon>
        <taxon>Vitaceae</taxon>
        <taxon>Viteae</taxon>
        <taxon>Vitis</taxon>
    </lineage>
</organism>
<dbReference type="AlphaFoldDB" id="F6I6H9"/>
<keyword evidence="5" id="KW-1185">Reference proteome</keyword>
<dbReference type="GO" id="GO:0016491">
    <property type="term" value="F:oxidoreductase activity"/>
    <property type="evidence" value="ECO:0007669"/>
    <property type="project" value="UniProtKB-KW"/>
</dbReference>
<dbReference type="PANTHER" id="PTHR43490">
    <property type="entry name" value="(+)-NEOMENTHOL DEHYDROGENASE"/>
    <property type="match status" value="1"/>
</dbReference>
<dbReference type="PaxDb" id="29760-VIT_15s0046g03530.t01"/>
<dbReference type="Gene3D" id="3.40.50.720">
    <property type="entry name" value="NAD(P)-binding Rossmann-like Domain"/>
    <property type="match status" value="2"/>
</dbReference>
<name>F6I6H9_VITVI</name>
<keyword evidence="3" id="KW-0560">Oxidoreductase</keyword>
<dbReference type="OrthoDB" id="1933717at2759"/>
<dbReference type="InParanoid" id="F6I6H9"/>
<evidence type="ECO:0000256" key="2">
    <source>
        <dbReference type="ARBA" id="ARBA00022857"/>
    </source>
</evidence>
<dbReference type="Pfam" id="PF00106">
    <property type="entry name" value="adh_short"/>
    <property type="match status" value="1"/>
</dbReference>
<evidence type="ECO:0000313" key="4">
    <source>
        <dbReference type="EMBL" id="CCB62372.1"/>
    </source>
</evidence>